<dbReference type="Gene3D" id="3.50.50.60">
    <property type="entry name" value="FAD/NAD(P)-binding domain"/>
    <property type="match status" value="1"/>
</dbReference>
<dbReference type="EMBL" id="JAVDWQ010000003">
    <property type="protein sequence ID" value="MDR7209436.1"/>
    <property type="molecule type" value="Genomic_DNA"/>
</dbReference>
<name>A0ABU1Y5D9_9FLAO</name>
<accession>A0ABU1Y5D9</accession>
<dbReference type="Pfam" id="PF01266">
    <property type="entry name" value="DAO"/>
    <property type="match status" value="1"/>
</dbReference>
<reference evidence="3 4" key="1">
    <citation type="submission" date="2023-07" db="EMBL/GenBank/DDBJ databases">
        <title>Sorghum-associated microbial communities from plants grown in Nebraska, USA.</title>
        <authorList>
            <person name="Schachtman D."/>
        </authorList>
    </citation>
    <scope>NUCLEOTIDE SEQUENCE [LARGE SCALE GENOMIC DNA]</scope>
    <source>
        <strain evidence="3 4">4129</strain>
    </source>
</reference>
<comment type="caution">
    <text evidence="3">The sequence shown here is derived from an EMBL/GenBank/DDBJ whole genome shotgun (WGS) entry which is preliminary data.</text>
</comment>
<gene>
    <name evidence="3" type="ORF">J2W48_001369</name>
</gene>
<dbReference type="PANTHER" id="PTHR13847:SF289">
    <property type="entry name" value="GLYCINE OXIDASE"/>
    <property type="match status" value="1"/>
</dbReference>
<dbReference type="SUPFAM" id="SSF51971">
    <property type="entry name" value="Nucleotide-binding domain"/>
    <property type="match status" value="1"/>
</dbReference>
<dbReference type="SUPFAM" id="SSF54373">
    <property type="entry name" value="FAD-linked reductases, C-terminal domain"/>
    <property type="match status" value="1"/>
</dbReference>
<evidence type="ECO:0000256" key="1">
    <source>
        <dbReference type="ARBA" id="ARBA00023002"/>
    </source>
</evidence>
<dbReference type="InterPro" id="IPR036188">
    <property type="entry name" value="FAD/NAD-bd_sf"/>
</dbReference>
<proteinExistence type="predicted"/>
<sequence length="357" mass="41280">MIDFIIVGSGLAGISFAETALKHNKTILMIDDKSQNSSRIAGGLYNPVILKRFSEVWQAQEQLNIMNYFYENIQSKLSQKFNFKLPILRKFFSIEEQNNWFSASDKKNLAPFLSTKLVYKKYSGIESPYNYGEVLHTGYVDTVLLLDSYKKYLLKNNLLLEEFFDYRLIEFLNFGIQYKNIKAHHIIFAEGFGLHKNPFFNYLPLDGTKGELFIIKAPQLNLDVIVNTSVFILPLGDNLFKVGATYNWQDKTDVPTEEGKQELLERIREIIICDFEIIKHFAGVRPTVKDRRPLIGTHHDRKSIHILNGLGTRGVMLGPAMAEALFKKIENEIPLSAEIDIRRFHKRYLKSLTFDRP</sequence>
<dbReference type="Gene3D" id="3.30.9.10">
    <property type="entry name" value="D-Amino Acid Oxidase, subunit A, domain 2"/>
    <property type="match status" value="1"/>
</dbReference>
<dbReference type="PANTHER" id="PTHR13847">
    <property type="entry name" value="SARCOSINE DEHYDROGENASE-RELATED"/>
    <property type="match status" value="1"/>
</dbReference>
<evidence type="ECO:0000313" key="4">
    <source>
        <dbReference type="Proteomes" id="UP001269081"/>
    </source>
</evidence>
<evidence type="ECO:0000259" key="2">
    <source>
        <dbReference type="Pfam" id="PF01266"/>
    </source>
</evidence>
<dbReference type="RefSeq" id="WP_310279683.1">
    <property type="nucleotide sequence ID" value="NZ_JAVDWQ010000003.1"/>
</dbReference>
<organism evidence="3 4">
    <name type="scientific">Flavobacterium piscis</name>
    <dbReference type="NCBI Taxonomy" id="1114874"/>
    <lineage>
        <taxon>Bacteria</taxon>
        <taxon>Pseudomonadati</taxon>
        <taxon>Bacteroidota</taxon>
        <taxon>Flavobacteriia</taxon>
        <taxon>Flavobacteriales</taxon>
        <taxon>Flavobacteriaceae</taxon>
        <taxon>Flavobacterium</taxon>
    </lineage>
</organism>
<keyword evidence="4" id="KW-1185">Reference proteome</keyword>
<evidence type="ECO:0000313" key="3">
    <source>
        <dbReference type="EMBL" id="MDR7209436.1"/>
    </source>
</evidence>
<keyword evidence="1" id="KW-0560">Oxidoreductase</keyword>
<dbReference type="Proteomes" id="UP001269081">
    <property type="component" value="Unassembled WGS sequence"/>
</dbReference>
<feature type="domain" description="FAD dependent oxidoreductase" evidence="2">
    <location>
        <begin position="3"/>
        <end position="325"/>
    </location>
</feature>
<dbReference type="InterPro" id="IPR006076">
    <property type="entry name" value="FAD-dep_OxRdtase"/>
</dbReference>
<protein>
    <recommendedName>
        <fullName evidence="2">FAD dependent oxidoreductase domain-containing protein</fullName>
    </recommendedName>
</protein>